<accession>A0ABR2MWQ0</accession>
<keyword evidence="3" id="KW-1185">Reference proteome</keyword>
<name>A0ABR2MWQ0_9ASPA</name>
<sequence>MEVLLRCSCGQSLENERLRGRIRRFEASGSPFPTVRAFGTVGYALDPSVLMVLRVFMGLSGRPCKICYRFMEDGTKVRISRGREESDGTNVRISRGRDASGEIIHRPEILKIRRKPRPVEYGPKNTPLEWMKHPRNHRATQILSPRTRPSLTTTRKAQSREHPHKATQGFLNAQKYIMMLRCALGIQTFEFINSEIVGAFLEKCNCIGD</sequence>
<protein>
    <submittedName>
        <fullName evidence="2">Uncharacterized protein</fullName>
    </submittedName>
</protein>
<dbReference type="EMBL" id="JBBWWR010000004">
    <property type="protein sequence ID" value="KAK8968627.1"/>
    <property type="molecule type" value="Genomic_DNA"/>
</dbReference>
<reference evidence="2 3" key="1">
    <citation type="journal article" date="2022" name="Nat. Plants">
        <title>Genomes of leafy and leafless Platanthera orchids illuminate the evolution of mycoheterotrophy.</title>
        <authorList>
            <person name="Li M.H."/>
            <person name="Liu K.W."/>
            <person name="Li Z."/>
            <person name="Lu H.C."/>
            <person name="Ye Q.L."/>
            <person name="Zhang D."/>
            <person name="Wang J.Y."/>
            <person name="Li Y.F."/>
            <person name="Zhong Z.M."/>
            <person name="Liu X."/>
            <person name="Yu X."/>
            <person name="Liu D.K."/>
            <person name="Tu X.D."/>
            <person name="Liu B."/>
            <person name="Hao Y."/>
            <person name="Liao X.Y."/>
            <person name="Jiang Y.T."/>
            <person name="Sun W.H."/>
            <person name="Chen J."/>
            <person name="Chen Y.Q."/>
            <person name="Ai Y."/>
            <person name="Zhai J.W."/>
            <person name="Wu S.S."/>
            <person name="Zhou Z."/>
            <person name="Hsiao Y.Y."/>
            <person name="Wu W.L."/>
            <person name="Chen Y.Y."/>
            <person name="Lin Y.F."/>
            <person name="Hsu J.L."/>
            <person name="Li C.Y."/>
            <person name="Wang Z.W."/>
            <person name="Zhao X."/>
            <person name="Zhong W.Y."/>
            <person name="Ma X.K."/>
            <person name="Ma L."/>
            <person name="Huang J."/>
            <person name="Chen G.Z."/>
            <person name="Huang M.Z."/>
            <person name="Huang L."/>
            <person name="Peng D.H."/>
            <person name="Luo Y.B."/>
            <person name="Zou S.Q."/>
            <person name="Chen S.P."/>
            <person name="Lan S."/>
            <person name="Tsai W.C."/>
            <person name="Van de Peer Y."/>
            <person name="Liu Z.J."/>
        </authorList>
    </citation>
    <scope>NUCLEOTIDE SEQUENCE [LARGE SCALE GENOMIC DNA]</scope>
    <source>
        <strain evidence="2">Lor288</strain>
    </source>
</reference>
<proteinExistence type="predicted"/>
<gene>
    <name evidence="2" type="ORF">KSP40_PGU006048</name>
</gene>
<feature type="compositionally biased region" description="Low complexity" evidence="1">
    <location>
        <begin position="144"/>
        <end position="155"/>
    </location>
</feature>
<feature type="region of interest" description="Disordered" evidence="1">
    <location>
        <begin position="144"/>
        <end position="165"/>
    </location>
</feature>
<evidence type="ECO:0000313" key="3">
    <source>
        <dbReference type="Proteomes" id="UP001412067"/>
    </source>
</evidence>
<organism evidence="2 3">
    <name type="scientific">Platanthera guangdongensis</name>
    <dbReference type="NCBI Taxonomy" id="2320717"/>
    <lineage>
        <taxon>Eukaryota</taxon>
        <taxon>Viridiplantae</taxon>
        <taxon>Streptophyta</taxon>
        <taxon>Embryophyta</taxon>
        <taxon>Tracheophyta</taxon>
        <taxon>Spermatophyta</taxon>
        <taxon>Magnoliopsida</taxon>
        <taxon>Liliopsida</taxon>
        <taxon>Asparagales</taxon>
        <taxon>Orchidaceae</taxon>
        <taxon>Orchidoideae</taxon>
        <taxon>Orchideae</taxon>
        <taxon>Orchidinae</taxon>
        <taxon>Platanthera</taxon>
    </lineage>
</organism>
<dbReference type="Proteomes" id="UP001412067">
    <property type="component" value="Unassembled WGS sequence"/>
</dbReference>
<evidence type="ECO:0000313" key="2">
    <source>
        <dbReference type="EMBL" id="KAK8968627.1"/>
    </source>
</evidence>
<comment type="caution">
    <text evidence="2">The sequence shown here is derived from an EMBL/GenBank/DDBJ whole genome shotgun (WGS) entry which is preliminary data.</text>
</comment>
<evidence type="ECO:0000256" key="1">
    <source>
        <dbReference type="SAM" id="MobiDB-lite"/>
    </source>
</evidence>